<dbReference type="EMBL" id="JAJSOF020000005">
    <property type="protein sequence ID" value="KAJ4447169.1"/>
    <property type="molecule type" value="Genomic_DNA"/>
</dbReference>
<dbReference type="Proteomes" id="UP001148838">
    <property type="component" value="Unassembled WGS sequence"/>
</dbReference>
<sequence>MSKRQFKRSGNHSPVMSKLAHFSDLDVVSGQQELNRKGIDYAAFRIFVTSYVNCEMFVIGCNNCKWLKYNNLNNNMGQGEVCSTINCKKIRLELSFFRKIQEGIGRDEIKSLMFLWFLVHTDVTVITSLLLVRVIDGCLFMYCYRVFNCSFKAHGGIDDNCSVISSINGNDVNSPRTSIFCKAVDFLVNLVEGRKTFSNKLSYCMVSSIPDESSMLAESQDVSVFGMICLLSYVELVASITSVFLCYVFDCVHFFIVVLLAHGGESGSIGHRVISDKTHCPILPDVRYYPTLP</sequence>
<gene>
    <name evidence="2" type="ORF">ANN_09170</name>
</gene>
<feature type="transmembrane region" description="Helical" evidence="1">
    <location>
        <begin position="114"/>
        <end position="135"/>
    </location>
</feature>
<proteinExistence type="predicted"/>
<organism evidence="2 3">
    <name type="scientific">Periplaneta americana</name>
    <name type="common">American cockroach</name>
    <name type="synonym">Blatta americana</name>
    <dbReference type="NCBI Taxonomy" id="6978"/>
    <lineage>
        <taxon>Eukaryota</taxon>
        <taxon>Metazoa</taxon>
        <taxon>Ecdysozoa</taxon>
        <taxon>Arthropoda</taxon>
        <taxon>Hexapoda</taxon>
        <taxon>Insecta</taxon>
        <taxon>Pterygota</taxon>
        <taxon>Neoptera</taxon>
        <taxon>Polyneoptera</taxon>
        <taxon>Dictyoptera</taxon>
        <taxon>Blattodea</taxon>
        <taxon>Blattoidea</taxon>
        <taxon>Blattidae</taxon>
        <taxon>Blattinae</taxon>
        <taxon>Periplaneta</taxon>
    </lineage>
</organism>
<accession>A0ABQ8TMR3</accession>
<keyword evidence="1" id="KW-0472">Membrane</keyword>
<protein>
    <submittedName>
        <fullName evidence="2">Uncharacterized protein</fullName>
    </submittedName>
</protein>
<evidence type="ECO:0000256" key="1">
    <source>
        <dbReference type="SAM" id="Phobius"/>
    </source>
</evidence>
<evidence type="ECO:0000313" key="3">
    <source>
        <dbReference type="Proteomes" id="UP001148838"/>
    </source>
</evidence>
<keyword evidence="1" id="KW-0812">Transmembrane</keyword>
<keyword evidence="1" id="KW-1133">Transmembrane helix</keyword>
<comment type="caution">
    <text evidence="2">The sequence shown here is derived from an EMBL/GenBank/DDBJ whole genome shotgun (WGS) entry which is preliminary data.</text>
</comment>
<keyword evidence="3" id="KW-1185">Reference proteome</keyword>
<reference evidence="2 3" key="1">
    <citation type="journal article" date="2022" name="Allergy">
        <title>Genome assembly and annotation of Periplaneta americana reveal a comprehensive cockroach allergen profile.</title>
        <authorList>
            <person name="Wang L."/>
            <person name="Xiong Q."/>
            <person name="Saelim N."/>
            <person name="Wang L."/>
            <person name="Nong W."/>
            <person name="Wan A.T."/>
            <person name="Shi M."/>
            <person name="Liu X."/>
            <person name="Cao Q."/>
            <person name="Hui J.H.L."/>
            <person name="Sookrung N."/>
            <person name="Leung T.F."/>
            <person name="Tungtrongchitr A."/>
            <person name="Tsui S.K.W."/>
        </authorList>
    </citation>
    <scope>NUCLEOTIDE SEQUENCE [LARGE SCALE GENOMIC DNA]</scope>
    <source>
        <strain evidence="2">PWHHKU_190912</strain>
    </source>
</reference>
<evidence type="ECO:0000313" key="2">
    <source>
        <dbReference type="EMBL" id="KAJ4447169.1"/>
    </source>
</evidence>
<name>A0ABQ8TMR3_PERAM</name>